<name>A0A3S0JF86_9BACT</name>
<evidence type="ECO:0000256" key="1">
    <source>
        <dbReference type="SAM" id="SignalP"/>
    </source>
</evidence>
<proteinExistence type="predicted"/>
<feature type="signal peptide" evidence="1">
    <location>
        <begin position="1"/>
        <end position="19"/>
    </location>
</feature>
<protein>
    <submittedName>
        <fullName evidence="2">Uncharacterized protein</fullName>
    </submittedName>
</protein>
<dbReference type="EMBL" id="RXOF01000011">
    <property type="protein sequence ID" value="RTQ47768.1"/>
    <property type="molecule type" value="Genomic_DNA"/>
</dbReference>
<dbReference type="RefSeq" id="WP_126694526.1">
    <property type="nucleotide sequence ID" value="NZ_RXOF01000011.1"/>
</dbReference>
<gene>
    <name evidence="2" type="ORF">EJV47_17765</name>
</gene>
<keyword evidence="3" id="KW-1185">Reference proteome</keyword>
<reference evidence="2 3" key="1">
    <citation type="submission" date="2018-12" db="EMBL/GenBank/DDBJ databases">
        <title>Hymenobacter gummosus sp. nov., isolated from a spring.</title>
        <authorList>
            <person name="Nie L."/>
        </authorList>
    </citation>
    <scope>NUCLEOTIDE SEQUENCE [LARGE SCALE GENOMIC DNA]</scope>
    <source>
        <strain evidence="2 3">KCTC 52166</strain>
    </source>
</reference>
<feature type="chain" id="PRO_5018683976" evidence="1">
    <location>
        <begin position="20"/>
        <end position="335"/>
    </location>
</feature>
<dbReference type="Proteomes" id="UP000282184">
    <property type="component" value="Unassembled WGS sequence"/>
</dbReference>
<comment type="caution">
    <text evidence="2">The sequence shown here is derived from an EMBL/GenBank/DDBJ whole genome shotgun (WGS) entry which is preliminary data.</text>
</comment>
<dbReference type="AlphaFoldDB" id="A0A3S0JF86"/>
<evidence type="ECO:0000313" key="3">
    <source>
        <dbReference type="Proteomes" id="UP000282184"/>
    </source>
</evidence>
<organism evidence="2 3">
    <name type="scientific">Hymenobacter gummosus</name>
    <dbReference type="NCBI Taxonomy" id="1776032"/>
    <lineage>
        <taxon>Bacteria</taxon>
        <taxon>Pseudomonadati</taxon>
        <taxon>Bacteroidota</taxon>
        <taxon>Cytophagia</taxon>
        <taxon>Cytophagales</taxon>
        <taxon>Hymenobacteraceae</taxon>
        <taxon>Hymenobacter</taxon>
    </lineage>
</organism>
<sequence length="335" mass="40559">MRKFFFFFFFATLTSFAQAQISDEEAKQIYQDAEEQYEAGSFYNSYTICYQLKEKMEKWTPKTLYLLIKSIYNNLESSKDKSEEHIKKSYENYSIFSKYSNDFFQLIDKTTYPTEKYNEILQIHQYFEQGLKNYEYEKNRKPEDAINFLNECAAKFKRTKKDITSTDNWETSYSLHDSTLQIDIFIQSRNTAARFNNVQRERILIDLSKAWFEDRGFEKVPYSNNQRMGLYIVSTKSFKNKYEVYDNIIWYDAKHYIRSLEYPLQEFEQQLNGRGGYGSRYVQDGYRIYYTFDEFSNEFISDYYYKRIFDAFEFLINYYGGGTPQEKKQETKSKF</sequence>
<dbReference type="OrthoDB" id="1045962at2"/>
<keyword evidence="1" id="KW-0732">Signal</keyword>
<accession>A0A3S0JF86</accession>
<evidence type="ECO:0000313" key="2">
    <source>
        <dbReference type="EMBL" id="RTQ47768.1"/>
    </source>
</evidence>